<feature type="region of interest" description="Disordered" evidence="1">
    <location>
        <begin position="1"/>
        <end position="43"/>
    </location>
</feature>
<protein>
    <submittedName>
        <fullName evidence="2">Uncharacterized protein</fullName>
    </submittedName>
</protein>
<feature type="compositionally biased region" description="Basic and acidic residues" evidence="1">
    <location>
        <begin position="23"/>
        <end position="37"/>
    </location>
</feature>
<keyword evidence="3" id="KW-1185">Reference proteome</keyword>
<evidence type="ECO:0000313" key="3">
    <source>
        <dbReference type="Proteomes" id="UP000567179"/>
    </source>
</evidence>
<comment type="caution">
    <text evidence="2">The sequence shown here is derived from an EMBL/GenBank/DDBJ whole genome shotgun (WGS) entry which is preliminary data.</text>
</comment>
<dbReference type="Proteomes" id="UP000567179">
    <property type="component" value="Unassembled WGS sequence"/>
</dbReference>
<organism evidence="2 3">
    <name type="scientific">Psilocybe cf. subviscida</name>
    <dbReference type="NCBI Taxonomy" id="2480587"/>
    <lineage>
        <taxon>Eukaryota</taxon>
        <taxon>Fungi</taxon>
        <taxon>Dikarya</taxon>
        <taxon>Basidiomycota</taxon>
        <taxon>Agaricomycotina</taxon>
        <taxon>Agaricomycetes</taxon>
        <taxon>Agaricomycetidae</taxon>
        <taxon>Agaricales</taxon>
        <taxon>Agaricineae</taxon>
        <taxon>Strophariaceae</taxon>
        <taxon>Psilocybe</taxon>
    </lineage>
</organism>
<evidence type="ECO:0000256" key="1">
    <source>
        <dbReference type="SAM" id="MobiDB-lite"/>
    </source>
</evidence>
<dbReference type="EMBL" id="JAACJJ010000044">
    <property type="protein sequence ID" value="KAF5314346.1"/>
    <property type="molecule type" value="Genomic_DNA"/>
</dbReference>
<gene>
    <name evidence="2" type="ORF">D9619_011969</name>
</gene>
<proteinExistence type="predicted"/>
<reference evidence="2 3" key="1">
    <citation type="journal article" date="2020" name="ISME J.">
        <title>Uncovering the hidden diversity of litter-decomposition mechanisms in mushroom-forming fungi.</title>
        <authorList>
            <person name="Floudas D."/>
            <person name="Bentzer J."/>
            <person name="Ahren D."/>
            <person name="Johansson T."/>
            <person name="Persson P."/>
            <person name="Tunlid A."/>
        </authorList>
    </citation>
    <scope>NUCLEOTIDE SEQUENCE [LARGE SCALE GENOMIC DNA]</scope>
    <source>
        <strain evidence="2 3">CBS 101986</strain>
    </source>
</reference>
<dbReference type="OrthoDB" id="405848at2759"/>
<sequence>MAPPSARRQSLQSADAEIVLGDAPKRNKLKTEYKGESEEGESGDVHCIMLEGRASVRSRQSTSSSARRTSLTQRISRVRPQASWVLILLTIPVHPAIREECKQTSKCAPLMKHFGHLREEVANGEGFKAKSWPTPYRLLTSRSERASAPRSFHPRFSGPDLHPPLCHPHGPLTFSLLTTGTWGLHFSLALFTICVPDS</sequence>
<dbReference type="AlphaFoldDB" id="A0A8H5B0D7"/>
<evidence type="ECO:0000313" key="2">
    <source>
        <dbReference type="EMBL" id="KAF5314346.1"/>
    </source>
</evidence>
<accession>A0A8H5B0D7</accession>
<name>A0A8H5B0D7_9AGAR</name>